<name>A0A1F6VQ57_9BACT</name>
<accession>A0A1F6VQ57</accession>
<dbReference type="AlphaFoldDB" id="A0A1F6VQ57"/>
<evidence type="ECO:0000256" key="1">
    <source>
        <dbReference type="SAM" id="Phobius"/>
    </source>
</evidence>
<dbReference type="Proteomes" id="UP000179686">
    <property type="component" value="Unassembled WGS sequence"/>
</dbReference>
<evidence type="ECO:0000313" key="2">
    <source>
        <dbReference type="EMBL" id="OGI71837.1"/>
    </source>
</evidence>
<keyword evidence="1" id="KW-0812">Transmembrane</keyword>
<keyword evidence="1" id="KW-0472">Membrane</keyword>
<comment type="caution">
    <text evidence="2">The sequence shown here is derived from an EMBL/GenBank/DDBJ whole genome shotgun (WGS) entry which is preliminary data.</text>
</comment>
<gene>
    <name evidence="2" type="ORF">A3J61_01815</name>
</gene>
<evidence type="ECO:0000313" key="3">
    <source>
        <dbReference type="Proteomes" id="UP000179686"/>
    </source>
</evidence>
<reference evidence="2 3" key="1">
    <citation type="journal article" date="2016" name="Nat. Commun.">
        <title>Thousands of microbial genomes shed light on interconnected biogeochemical processes in an aquifer system.</title>
        <authorList>
            <person name="Anantharaman K."/>
            <person name="Brown C.T."/>
            <person name="Hug L.A."/>
            <person name="Sharon I."/>
            <person name="Castelle C.J."/>
            <person name="Probst A.J."/>
            <person name="Thomas B.C."/>
            <person name="Singh A."/>
            <person name="Wilkins M.J."/>
            <person name="Karaoz U."/>
            <person name="Brodie E.L."/>
            <person name="Williams K.H."/>
            <person name="Hubbard S.S."/>
            <person name="Banfield J.F."/>
        </authorList>
    </citation>
    <scope>NUCLEOTIDE SEQUENCE [LARGE SCALE GENOMIC DNA]</scope>
</reference>
<sequence>MTTTIIFYILLVGLVAFLQWKVNLLRKGKIEIQTVHKDRLHKIKIIKQVLKYFGHKLKDWLKDWFIKMASWRIRAKARTNYFIETKLPWLHTILTKRPDIEAKHTKNIFWRGVIEYKYKIQKLKAQILEEEEQKISDKVNDKLE</sequence>
<feature type="transmembrane region" description="Helical" evidence="1">
    <location>
        <begin position="6"/>
        <end position="24"/>
    </location>
</feature>
<keyword evidence="1" id="KW-1133">Transmembrane helix</keyword>
<proteinExistence type="predicted"/>
<dbReference type="STRING" id="1801752.A3J61_01815"/>
<dbReference type="EMBL" id="MFUC01000020">
    <property type="protein sequence ID" value="OGI71837.1"/>
    <property type="molecule type" value="Genomic_DNA"/>
</dbReference>
<organism evidence="2 3">
    <name type="scientific">Candidatus Nomurabacteria bacterium RIFCSPHIGHO2_02_FULL_38_15</name>
    <dbReference type="NCBI Taxonomy" id="1801752"/>
    <lineage>
        <taxon>Bacteria</taxon>
        <taxon>Candidatus Nomuraibacteriota</taxon>
    </lineage>
</organism>
<protein>
    <submittedName>
        <fullName evidence="2">Uncharacterized protein</fullName>
    </submittedName>
</protein>